<dbReference type="RefSeq" id="WP_343879387.1">
    <property type="nucleotide sequence ID" value="NZ_BAAAFO010000001.1"/>
</dbReference>
<evidence type="ECO:0000256" key="4">
    <source>
        <dbReference type="ARBA" id="ARBA00023136"/>
    </source>
</evidence>
<protein>
    <submittedName>
        <fullName evidence="7">MipA/OmpV family protein</fullName>
    </submittedName>
</protein>
<dbReference type="InterPro" id="IPR010583">
    <property type="entry name" value="MipA"/>
</dbReference>
<evidence type="ECO:0000313" key="8">
    <source>
        <dbReference type="Proteomes" id="UP001500657"/>
    </source>
</evidence>
<evidence type="ECO:0000256" key="6">
    <source>
        <dbReference type="SAM" id="SignalP"/>
    </source>
</evidence>
<dbReference type="PANTHER" id="PTHR38776:SF1">
    <property type="entry name" value="MLTA-INTERACTING PROTEIN-RELATED"/>
    <property type="match status" value="1"/>
</dbReference>
<comment type="caution">
    <text evidence="7">The sequence shown here is derived from an EMBL/GenBank/DDBJ whole genome shotgun (WGS) entry which is preliminary data.</text>
</comment>
<evidence type="ECO:0000256" key="3">
    <source>
        <dbReference type="ARBA" id="ARBA00022729"/>
    </source>
</evidence>
<organism evidence="7 8">
    <name type="scientific">Rhodanobacter caeni</name>
    <dbReference type="NCBI Taxonomy" id="657654"/>
    <lineage>
        <taxon>Bacteria</taxon>
        <taxon>Pseudomonadati</taxon>
        <taxon>Pseudomonadota</taxon>
        <taxon>Gammaproteobacteria</taxon>
        <taxon>Lysobacterales</taxon>
        <taxon>Rhodanobacteraceae</taxon>
        <taxon>Rhodanobacter</taxon>
    </lineage>
</organism>
<sequence length="252" mass="27183">MFLRRALAFAACLSSLSLAHAQASSARPDATGWRLGAIALLHDGGYVGNVDRSLVVPAVGYEGEQVYLRGLQLGWHAWRGEGVQLDLVAQARLDGLDARDIPIAGLQDRRKSMDVGAVLTLAGDAGTLEFTALGDALDRSGGQELALVYGYPFNAGRVRITPRIGVRWWSRALADYYYGIRPREVAQGAPAVHAVDSALIPELGLNLLVPLSRQWAFYGAWRYQHLPRGIADSPLVAKSTATTLLLGVSYAF</sequence>
<evidence type="ECO:0000256" key="2">
    <source>
        <dbReference type="ARBA" id="ARBA00005722"/>
    </source>
</evidence>
<keyword evidence="8" id="KW-1185">Reference proteome</keyword>
<dbReference type="Proteomes" id="UP001500657">
    <property type="component" value="Unassembled WGS sequence"/>
</dbReference>
<evidence type="ECO:0000313" key="7">
    <source>
        <dbReference type="EMBL" id="GAA0240395.1"/>
    </source>
</evidence>
<evidence type="ECO:0000256" key="1">
    <source>
        <dbReference type="ARBA" id="ARBA00004442"/>
    </source>
</evidence>
<proteinExistence type="inferred from homology"/>
<dbReference type="Pfam" id="PF06629">
    <property type="entry name" value="MipA"/>
    <property type="match status" value="1"/>
</dbReference>
<comment type="subcellular location">
    <subcellularLocation>
        <location evidence="1">Cell outer membrane</location>
    </subcellularLocation>
</comment>
<keyword evidence="3 6" id="KW-0732">Signal</keyword>
<accession>A0ABN0U6I0</accession>
<reference evidence="7 8" key="1">
    <citation type="journal article" date="2019" name="Int. J. Syst. Evol. Microbiol.">
        <title>The Global Catalogue of Microorganisms (GCM) 10K type strain sequencing project: providing services to taxonomists for standard genome sequencing and annotation.</title>
        <authorList>
            <consortium name="The Broad Institute Genomics Platform"/>
            <consortium name="The Broad Institute Genome Sequencing Center for Infectious Disease"/>
            <person name="Wu L."/>
            <person name="Ma J."/>
        </authorList>
    </citation>
    <scope>NUCLEOTIDE SEQUENCE [LARGE SCALE GENOMIC DNA]</scope>
    <source>
        <strain evidence="7 8">JCM 16242</strain>
    </source>
</reference>
<keyword evidence="4" id="KW-0472">Membrane</keyword>
<feature type="chain" id="PRO_5047395575" evidence="6">
    <location>
        <begin position="22"/>
        <end position="252"/>
    </location>
</feature>
<comment type="similarity">
    <text evidence="2">Belongs to the MipA/OmpV family.</text>
</comment>
<evidence type="ECO:0000256" key="5">
    <source>
        <dbReference type="ARBA" id="ARBA00023237"/>
    </source>
</evidence>
<dbReference type="EMBL" id="BAAAFO010000001">
    <property type="protein sequence ID" value="GAA0240395.1"/>
    <property type="molecule type" value="Genomic_DNA"/>
</dbReference>
<dbReference type="PANTHER" id="PTHR38776">
    <property type="entry name" value="MLTA-INTERACTING PROTEIN-RELATED"/>
    <property type="match status" value="1"/>
</dbReference>
<keyword evidence="5" id="KW-0998">Cell outer membrane</keyword>
<gene>
    <name evidence="7" type="ORF">GCM10009126_02530</name>
</gene>
<feature type="signal peptide" evidence="6">
    <location>
        <begin position="1"/>
        <end position="21"/>
    </location>
</feature>
<name>A0ABN0U6I0_9GAMM</name>